<organism evidence="9">
    <name type="scientific">Aquarana catesbeiana</name>
    <name type="common">American bullfrog</name>
    <name type="synonym">Rana catesbeiana</name>
    <dbReference type="NCBI Taxonomy" id="8400"/>
    <lineage>
        <taxon>Eukaryota</taxon>
        <taxon>Metazoa</taxon>
        <taxon>Chordata</taxon>
        <taxon>Craniata</taxon>
        <taxon>Vertebrata</taxon>
        <taxon>Euteleostomi</taxon>
        <taxon>Amphibia</taxon>
        <taxon>Batrachia</taxon>
        <taxon>Anura</taxon>
        <taxon>Neobatrachia</taxon>
        <taxon>Ranoidea</taxon>
        <taxon>Ranidae</taxon>
        <taxon>Aquarana</taxon>
    </lineage>
</organism>
<reference evidence="9" key="1">
    <citation type="submission" date="2009-04" db="EMBL/GenBank/DDBJ databases">
        <title>Rana catesbeiana ESTs and full-length cDNAs.</title>
        <authorList>
            <person name="Helbing C.C."/>
            <person name="Veldhoen N."/>
            <person name="Leong J."/>
            <person name="Koop B.F."/>
        </authorList>
    </citation>
    <scope>NUCLEOTIDE SEQUENCE</scope>
    <source>
        <tissue evidence="9">Mixed tissue</tissue>
    </source>
</reference>
<dbReference type="GO" id="GO:0006261">
    <property type="term" value="P:DNA-templated DNA replication"/>
    <property type="evidence" value="ECO:0007669"/>
    <property type="project" value="TreeGrafter"/>
</dbReference>
<dbReference type="AlphaFoldDB" id="C1C3N5"/>
<dbReference type="PANTHER" id="PTHR10252">
    <property type="entry name" value="HISTONE-LIKE TRANSCRIPTION FACTOR CCAAT-RELATED"/>
    <property type="match status" value="1"/>
</dbReference>
<evidence type="ECO:0000256" key="7">
    <source>
        <dbReference type="ARBA" id="ARBA00081494"/>
    </source>
</evidence>
<comment type="function">
    <text evidence="4">Accessory component of the DNA polymerase epsilon complex. Participates in DNA repair and in chromosomal DNA replication.</text>
</comment>
<evidence type="ECO:0000259" key="8">
    <source>
        <dbReference type="Pfam" id="PF00808"/>
    </source>
</evidence>
<dbReference type="Gene3D" id="1.10.20.10">
    <property type="entry name" value="Histone, subunit A"/>
    <property type="match status" value="1"/>
</dbReference>
<evidence type="ECO:0000256" key="1">
    <source>
        <dbReference type="ARBA" id="ARBA00004123"/>
    </source>
</evidence>
<evidence type="ECO:0000256" key="5">
    <source>
        <dbReference type="ARBA" id="ARBA00064303"/>
    </source>
</evidence>
<sequence>MAAEEEAVVLDTTVRRADASEVDLDDRHAGDKAESAAAPVLKLVKLPLSRVKALMKSDPELSLASQESVFLISKATELLIETIAKDAYVYAQRSKRKTLQRRDIDNAVDAFDEFAFLEGTLD</sequence>
<keyword evidence="3" id="KW-0539">Nucleus</keyword>
<evidence type="ECO:0000256" key="3">
    <source>
        <dbReference type="ARBA" id="ARBA00023242"/>
    </source>
</evidence>
<protein>
    <recommendedName>
        <fullName evidence="6">DNA polymerase epsilon subunit 4</fullName>
    </recommendedName>
    <alternativeName>
        <fullName evidence="7">DNA polymerase II subunit 4</fullName>
    </alternativeName>
</protein>
<dbReference type="CDD" id="cd22929">
    <property type="entry name" value="HFD_POLE4-like"/>
    <property type="match status" value="1"/>
</dbReference>
<comment type="subunit">
    <text evidence="5">Component of the DNA polymerase epsilon complex consisting of four subunits: the catalytic subunit POLE and the accessory subunits POLE2, POLE3 and POLE4. Interaction with POLE3 is a prerequisite for further binding with POLE and POLE2.</text>
</comment>
<accession>C1C3N5</accession>
<keyword evidence="2" id="KW-0238">DNA-binding</keyword>
<dbReference type="PANTHER" id="PTHR10252:SF79">
    <property type="entry name" value="DNA POLYMERASE EPSILON SUBUNIT 4"/>
    <property type="match status" value="1"/>
</dbReference>
<evidence type="ECO:0000256" key="4">
    <source>
        <dbReference type="ARBA" id="ARBA00054225"/>
    </source>
</evidence>
<evidence type="ECO:0000256" key="2">
    <source>
        <dbReference type="ARBA" id="ARBA00023125"/>
    </source>
</evidence>
<dbReference type="InterPro" id="IPR050568">
    <property type="entry name" value="Transcr_DNA_Rep_Reg"/>
</dbReference>
<dbReference type="Pfam" id="PF00808">
    <property type="entry name" value="CBFD_NFYB_HMF"/>
    <property type="match status" value="1"/>
</dbReference>
<dbReference type="FunFam" id="1.10.20.10:FF:000051">
    <property type="entry name" value="DNA polymerase epsilon 4, accessory subunit"/>
    <property type="match status" value="1"/>
</dbReference>
<dbReference type="GO" id="GO:0046982">
    <property type="term" value="F:protein heterodimerization activity"/>
    <property type="evidence" value="ECO:0007669"/>
    <property type="project" value="InterPro"/>
</dbReference>
<dbReference type="InterPro" id="IPR003958">
    <property type="entry name" value="CBFA_NFYB_domain"/>
</dbReference>
<dbReference type="GO" id="GO:0008622">
    <property type="term" value="C:epsilon DNA polymerase complex"/>
    <property type="evidence" value="ECO:0007669"/>
    <property type="project" value="TreeGrafter"/>
</dbReference>
<dbReference type="InterPro" id="IPR009072">
    <property type="entry name" value="Histone-fold"/>
</dbReference>
<comment type="subcellular location">
    <subcellularLocation>
        <location evidence="1">Nucleus</location>
    </subcellularLocation>
</comment>
<dbReference type="SUPFAM" id="SSF47113">
    <property type="entry name" value="Histone-fold"/>
    <property type="match status" value="1"/>
</dbReference>
<proteinExistence type="evidence at transcript level"/>
<dbReference type="EMBL" id="BT081464">
    <property type="protein sequence ID" value="ACO51595.1"/>
    <property type="molecule type" value="mRNA"/>
</dbReference>
<dbReference type="GO" id="GO:0003677">
    <property type="term" value="F:DNA binding"/>
    <property type="evidence" value="ECO:0007669"/>
    <property type="project" value="UniProtKB-KW"/>
</dbReference>
<evidence type="ECO:0000256" key="6">
    <source>
        <dbReference type="ARBA" id="ARBA00068389"/>
    </source>
</evidence>
<gene>
    <name evidence="9" type="primary">DPOE4</name>
</gene>
<feature type="domain" description="Transcription factor CBF/NF-Y/archaeal histone" evidence="8">
    <location>
        <begin position="45"/>
        <end position="108"/>
    </location>
</feature>
<evidence type="ECO:0000313" key="9">
    <source>
        <dbReference type="EMBL" id="ACO51595.1"/>
    </source>
</evidence>
<name>C1C3N5_AQUCT</name>